<dbReference type="Pfam" id="PF00126">
    <property type="entry name" value="HTH_1"/>
    <property type="match status" value="1"/>
</dbReference>
<reference evidence="6 7" key="1">
    <citation type="submission" date="2019-03" db="EMBL/GenBank/DDBJ databases">
        <title>Bacillus niacini sp. nov. a Nicotinate-Metabolizing Mesophile Isolated from Soil.</title>
        <authorList>
            <person name="Zhang G."/>
        </authorList>
    </citation>
    <scope>NUCLEOTIDE SEQUENCE [LARGE SCALE GENOMIC DNA]</scope>
    <source>
        <strain evidence="6 7">WN066</strain>
    </source>
</reference>
<dbReference type="PANTHER" id="PTHR30419:SF8">
    <property type="entry name" value="NITROGEN ASSIMILATION TRANSCRIPTIONAL ACTIVATOR-RELATED"/>
    <property type="match status" value="1"/>
</dbReference>
<dbReference type="SUPFAM" id="SSF53850">
    <property type="entry name" value="Periplasmic binding protein-like II"/>
    <property type="match status" value="1"/>
</dbReference>
<evidence type="ECO:0000259" key="5">
    <source>
        <dbReference type="PROSITE" id="PS50931"/>
    </source>
</evidence>
<dbReference type="EMBL" id="SMYO01000002">
    <property type="protein sequence ID" value="TDK64097.1"/>
    <property type="molecule type" value="Genomic_DNA"/>
</dbReference>
<evidence type="ECO:0000313" key="6">
    <source>
        <dbReference type="EMBL" id="TDK64097.1"/>
    </source>
</evidence>
<gene>
    <name evidence="6" type="ORF">E2K98_04320</name>
</gene>
<proteinExistence type="inferred from homology"/>
<sequence>MNIEQIEAFIFVAVTRSFSKAGEALFTTQPTVSARIKALETSLNCQLFYRTGNTVNLTKEGSTFLPYAKDILHSLQDGQYAIQREQLKLVGEIEISAVFVAAFHFLPDLIKEFHNQFPQVKVNLYTGHSTQVLDMVLNHQVTFGIARAVNHPRIESIHLFHDEMILAIYPEHPFGSREAVTMEELAREKFILYNRNSIDWTLIHNAFDHLQLQKNVIMETDNIEVVNRMVKQKIGIAILPKSAIGEELKNGTLIEIKVTNLPYIQRDYELIYLKDRNFDRISESFLDFLVQGKESMNSSKFGR</sequence>
<evidence type="ECO:0000256" key="1">
    <source>
        <dbReference type="ARBA" id="ARBA00009437"/>
    </source>
</evidence>
<dbReference type="GO" id="GO:0005829">
    <property type="term" value="C:cytosol"/>
    <property type="evidence" value="ECO:0007669"/>
    <property type="project" value="TreeGrafter"/>
</dbReference>
<dbReference type="Pfam" id="PF03466">
    <property type="entry name" value="LysR_substrate"/>
    <property type="match status" value="1"/>
</dbReference>
<dbReference type="InterPro" id="IPR036390">
    <property type="entry name" value="WH_DNA-bd_sf"/>
</dbReference>
<keyword evidence="3" id="KW-0238">DNA-binding</keyword>
<organism evidence="6 7">
    <name type="scientific">Bacillus salipaludis</name>
    <dbReference type="NCBI Taxonomy" id="2547811"/>
    <lineage>
        <taxon>Bacteria</taxon>
        <taxon>Bacillati</taxon>
        <taxon>Bacillota</taxon>
        <taxon>Bacilli</taxon>
        <taxon>Bacillales</taxon>
        <taxon>Bacillaceae</taxon>
        <taxon>Bacillus</taxon>
    </lineage>
</organism>
<dbReference type="Gene3D" id="3.40.190.290">
    <property type="match status" value="1"/>
</dbReference>
<dbReference type="AlphaFoldDB" id="A0A4R5VZT4"/>
<dbReference type="PANTHER" id="PTHR30419">
    <property type="entry name" value="HTH-TYPE TRANSCRIPTIONAL REGULATOR YBHD"/>
    <property type="match status" value="1"/>
</dbReference>
<evidence type="ECO:0000256" key="4">
    <source>
        <dbReference type="ARBA" id="ARBA00023163"/>
    </source>
</evidence>
<accession>A0A4R5VZT4</accession>
<evidence type="ECO:0000256" key="2">
    <source>
        <dbReference type="ARBA" id="ARBA00023015"/>
    </source>
</evidence>
<evidence type="ECO:0000256" key="3">
    <source>
        <dbReference type="ARBA" id="ARBA00023125"/>
    </source>
</evidence>
<dbReference type="GO" id="GO:0003700">
    <property type="term" value="F:DNA-binding transcription factor activity"/>
    <property type="evidence" value="ECO:0007669"/>
    <property type="project" value="InterPro"/>
</dbReference>
<dbReference type="PROSITE" id="PS50931">
    <property type="entry name" value="HTH_LYSR"/>
    <property type="match status" value="1"/>
</dbReference>
<keyword evidence="4" id="KW-0804">Transcription</keyword>
<keyword evidence="2" id="KW-0805">Transcription regulation</keyword>
<dbReference type="CDD" id="cd05466">
    <property type="entry name" value="PBP2_LTTR_substrate"/>
    <property type="match status" value="1"/>
</dbReference>
<name>A0A4R5VZT4_9BACI</name>
<dbReference type="GO" id="GO:0003677">
    <property type="term" value="F:DNA binding"/>
    <property type="evidence" value="ECO:0007669"/>
    <property type="project" value="UniProtKB-KW"/>
</dbReference>
<feature type="domain" description="HTH lysR-type" evidence="5">
    <location>
        <begin position="1"/>
        <end position="58"/>
    </location>
</feature>
<dbReference type="Gene3D" id="1.10.10.10">
    <property type="entry name" value="Winged helix-like DNA-binding domain superfamily/Winged helix DNA-binding domain"/>
    <property type="match status" value="1"/>
</dbReference>
<dbReference type="InterPro" id="IPR036388">
    <property type="entry name" value="WH-like_DNA-bd_sf"/>
</dbReference>
<dbReference type="Proteomes" id="UP000295132">
    <property type="component" value="Unassembled WGS sequence"/>
</dbReference>
<dbReference type="PRINTS" id="PR00039">
    <property type="entry name" value="HTHLYSR"/>
</dbReference>
<protein>
    <submittedName>
        <fullName evidence="6">LysR family transcriptional regulator</fullName>
    </submittedName>
</protein>
<comment type="similarity">
    <text evidence="1">Belongs to the LysR transcriptional regulatory family.</text>
</comment>
<evidence type="ECO:0000313" key="7">
    <source>
        <dbReference type="Proteomes" id="UP000295132"/>
    </source>
</evidence>
<dbReference type="RefSeq" id="WP_133333037.1">
    <property type="nucleotide sequence ID" value="NZ_SMYO01000002.1"/>
</dbReference>
<dbReference type="InterPro" id="IPR005119">
    <property type="entry name" value="LysR_subst-bd"/>
</dbReference>
<comment type="caution">
    <text evidence="6">The sequence shown here is derived from an EMBL/GenBank/DDBJ whole genome shotgun (WGS) entry which is preliminary data.</text>
</comment>
<dbReference type="FunFam" id="1.10.10.10:FF:000001">
    <property type="entry name" value="LysR family transcriptional regulator"/>
    <property type="match status" value="1"/>
</dbReference>
<dbReference type="SUPFAM" id="SSF46785">
    <property type="entry name" value="Winged helix' DNA-binding domain"/>
    <property type="match status" value="1"/>
</dbReference>
<dbReference type="InterPro" id="IPR000847">
    <property type="entry name" value="LysR_HTH_N"/>
</dbReference>
<dbReference type="InterPro" id="IPR050950">
    <property type="entry name" value="HTH-type_LysR_regulators"/>
</dbReference>